<dbReference type="InterPro" id="IPR007359">
    <property type="entry name" value="SigmaE_reg_RseC_MucC"/>
</dbReference>
<feature type="transmembrane region" description="Helical" evidence="1">
    <location>
        <begin position="71"/>
        <end position="91"/>
    </location>
</feature>
<evidence type="ECO:0000313" key="3">
    <source>
        <dbReference type="Proteomes" id="UP000216024"/>
    </source>
</evidence>
<evidence type="ECO:0008006" key="4">
    <source>
        <dbReference type="Google" id="ProtNLM"/>
    </source>
</evidence>
<dbReference type="OrthoDB" id="1734233at2"/>
<protein>
    <recommendedName>
        <fullName evidence="4">Fis family transcriptional regulator</fullName>
    </recommendedName>
</protein>
<evidence type="ECO:0000313" key="2">
    <source>
        <dbReference type="EMBL" id="PAB58610.1"/>
    </source>
</evidence>
<dbReference type="EMBL" id="NIBG01000013">
    <property type="protein sequence ID" value="PAB58610.1"/>
    <property type="molecule type" value="Genomic_DNA"/>
</dbReference>
<dbReference type="PANTHER" id="PTHR35867">
    <property type="entry name" value="PROTEIN RSEC"/>
    <property type="match status" value="1"/>
</dbReference>
<comment type="caution">
    <text evidence="2">The sequence shown here is derived from an EMBL/GenBank/DDBJ whole genome shotgun (WGS) entry which is preliminary data.</text>
</comment>
<dbReference type="RefSeq" id="WP_095134375.1">
    <property type="nucleotide sequence ID" value="NZ_NIBG01000013.1"/>
</dbReference>
<dbReference type="Proteomes" id="UP000216024">
    <property type="component" value="Unassembled WGS sequence"/>
</dbReference>
<evidence type="ECO:0000256" key="1">
    <source>
        <dbReference type="SAM" id="Phobius"/>
    </source>
</evidence>
<feature type="transmembrane region" description="Helical" evidence="1">
    <location>
        <begin position="103"/>
        <end position="123"/>
    </location>
</feature>
<keyword evidence="3" id="KW-1185">Reference proteome</keyword>
<proteinExistence type="predicted"/>
<keyword evidence="1" id="KW-0472">Membrane</keyword>
<accession>A0A267MII5</accession>
<organism evidence="2 3">
    <name type="scientific">Anaeromicrobium sediminis</name>
    <dbReference type="NCBI Taxonomy" id="1478221"/>
    <lineage>
        <taxon>Bacteria</taxon>
        <taxon>Bacillati</taxon>
        <taxon>Bacillota</taxon>
        <taxon>Clostridia</taxon>
        <taxon>Peptostreptococcales</taxon>
        <taxon>Thermotaleaceae</taxon>
        <taxon>Anaeromicrobium</taxon>
    </lineage>
</organism>
<gene>
    <name evidence="2" type="ORF">CCE28_14090</name>
</gene>
<dbReference type="InterPro" id="IPR026268">
    <property type="entry name" value="RseC"/>
</dbReference>
<dbReference type="Pfam" id="PF04246">
    <property type="entry name" value="RseC_MucC"/>
    <property type="match status" value="1"/>
</dbReference>
<keyword evidence="1" id="KW-0812">Transmembrane</keyword>
<dbReference type="AlphaFoldDB" id="A0A267MII5"/>
<dbReference type="PIRSF" id="PIRSF004923">
    <property type="entry name" value="RseC"/>
    <property type="match status" value="1"/>
</dbReference>
<reference evidence="2 3" key="1">
    <citation type="submission" date="2017-06" db="EMBL/GenBank/DDBJ databases">
        <title>Draft genome sequence of anaerobic fermentative bacterium Anaeromicrobium sediminis DY2726D isolated from West Pacific Ocean sediments.</title>
        <authorList>
            <person name="Zeng X."/>
        </authorList>
    </citation>
    <scope>NUCLEOTIDE SEQUENCE [LARGE SCALE GENOMIC DNA]</scope>
    <source>
        <strain evidence="2 3">DY2726D</strain>
    </source>
</reference>
<sequence>METIGRVVSTNNEFAKIEVMRTSACGEKCSSCGGGCSKTGMYIDVKNTLNAKSSQFIKVEIETKTIMKAGFLVYILPLFMLIIGAVSGYYIHGLFNMTFPSDLFSLLLGVLFLGLSYGIVRIFDRNYNSKGKIQYKMTKIL</sequence>
<dbReference type="PANTHER" id="PTHR35867:SF1">
    <property type="entry name" value="PROTEIN RSEC"/>
    <property type="match status" value="1"/>
</dbReference>
<name>A0A267MII5_9FIRM</name>
<keyword evidence="1" id="KW-1133">Transmembrane helix</keyword>